<name>A0A0B8SYQ7_9SPHI</name>
<evidence type="ECO:0000313" key="1">
    <source>
        <dbReference type="EMBL" id="KGE12527.1"/>
    </source>
</evidence>
<reference evidence="1 2" key="2">
    <citation type="journal article" date="2015" name="PLoS ONE">
        <title>Whole-Genome Optical Mapping and Finished Genome Sequence of Sphingobacterium deserti sp. nov., a New Species Isolated from the Western Desert of China.</title>
        <authorList>
            <person name="Teng C."/>
            <person name="Zhou Z."/>
            <person name="Molnar I."/>
            <person name="Li X."/>
            <person name="Tang R."/>
            <person name="Chen M."/>
            <person name="Wang L."/>
            <person name="Su S."/>
            <person name="Zhang W."/>
            <person name="Lin M."/>
        </authorList>
    </citation>
    <scope>NUCLEOTIDE SEQUENCE [LARGE SCALE GENOMIC DNA]</scope>
    <source>
        <strain evidence="2">ACCC05744</strain>
    </source>
</reference>
<accession>A0A0B8SYQ7</accession>
<dbReference type="STRING" id="1229276.DI53_3567"/>
<gene>
    <name evidence="1" type="ORF">DI53_3567</name>
</gene>
<evidence type="ECO:0000313" key="2">
    <source>
        <dbReference type="Proteomes" id="UP000031802"/>
    </source>
</evidence>
<dbReference type="EMBL" id="JJMU01000066">
    <property type="protein sequence ID" value="KGE12527.1"/>
    <property type="molecule type" value="Genomic_DNA"/>
</dbReference>
<keyword evidence="2" id="KW-1185">Reference proteome</keyword>
<organism evidence="1 2">
    <name type="scientific">Sphingobacterium deserti</name>
    <dbReference type="NCBI Taxonomy" id="1229276"/>
    <lineage>
        <taxon>Bacteria</taxon>
        <taxon>Pseudomonadati</taxon>
        <taxon>Bacteroidota</taxon>
        <taxon>Sphingobacteriia</taxon>
        <taxon>Sphingobacteriales</taxon>
        <taxon>Sphingobacteriaceae</taxon>
        <taxon>Sphingobacterium</taxon>
    </lineage>
</organism>
<dbReference type="Proteomes" id="UP000031802">
    <property type="component" value="Unassembled WGS sequence"/>
</dbReference>
<sequence length="114" mass="13703">MCKFDAESFCYLLILRTHSSACVKYARRSINTLMVSLYSLNNAFKDYYTQIDHRARDFGKKKFRCLFFFWQEWNRVPAWMPAMDIIGLIFLSHLFNEIIITSYYGTINAYFYVQ</sequence>
<comment type="caution">
    <text evidence="1">The sequence shown here is derived from an EMBL/GenBank/DDBJ whole genome shotgun (WGS) entry which is preliminary data.</text>
</comment>
<dbReference type="AlphaFoldDB" id="A0A0B8SYQ7"/>
<proteinExistence type="predicted"/>
<reference evidence="2" key="1">
    <citation type="submission" date="2014-04" db="EMBL/GenBank/DDBJ databases">
        <title>Whole-Genome optical mapping and complete genome sequence of Sphingobacterium deserti sp. nov., a new spaces isolated from desert in the west of China.</title>
        <authorList>
            <person name="Teng C."/>
            <person name="Zhou Z."/>
            <person name="Li X."/>
            <person name="Chen M."/>
            <person name="Lin M."/>
            <person name="Wang L."/>
            <person name="Su S."/>
            <person name="Zhang C."/>
            <person name="Zhang W."/>
        </authorList>
    </citation>
    <scope>NUCLEOTIDE SEQUENCE [LARGE SCALE GENOMIC DNA]</scope>
    <source>
        <strain evidence="2">ACCC05744</strain>
    </source>
</reference>
<protein>
    <submittedName>
        <fullName evidence="1">Uncharacterized protein</fullName>
    </submittedName>
</protein>